<evidence type="ECO:0000313" key="3">
    <source>
        <dbReference type="Proteomes" id="UP000019443"/>
    </source>
</evidence>
<name>W6RCW4_9HYPH</name>
<dbReference type="Gene3D" id="1.10.530.10">
    <property type="match status" value="1"/>
</dbReference>
<keyword evidence="3" id="KW-1185">Reference proteome</keyword>
<gene>
    <name evidence="2" type="primary">10</name>
    <name evidence="2" type="ORF">LPU83_2495</name>
</gene>
<dbReference type="EMBL" id="HG916852">
    <property type="protein sequence ID" value="CDM58150.1"/>
    <property type="molecule type" value="Genomic_DNA"/>
</dbReference>
<dbReference type="KEGG" id="rhl:LPU83_2495"/>
<feature type="compositionally biased region" description="Basic and acidic residues" evidence="1">
    <location>
        <begin position="161"/>
        <end position="170"/>
    </location>
</feature>
<dbReference type="PATRIC" id="fig|348824.6.peg.2687"/>
<dbReference type="HOGENOM" id="CLU_1495068_0_0_5"/>
<feature type="region of interest" description="Disordered" evidence="1">
    <location>
        <begin position="157"/>
        <end position="180"/>
    </location>
</feature>
<evidence type="ECO:0000313" key="2">
    <source>
        <dbReference type="EMBL" id="CDM58150.1"/>
    </source>
</evidence>
<accession>W6RCW4</accession>
<organism evidence="2 3">
    <name type="scientific">Rhizobium favelukesii</name>
    <dbReference type="NCBI Taxonomy" id="348824"/>
    <lineage>
        <taxon>Bacteria</taxon>
        <taxon>Pseudomonadati</taxon>
        <taxon>Pseudomonadota</taxon>
        <taxon>Alphaproteobacteria</taxon>
        <taxon>Hyphomicrobiales</taxon>
        <taxon>Rhizobiaceae</taxon>
        <taxon>Rhizobium/Agrobacterium group</taxon>
        <taxon>Rhizobium</taxon>
    </lineage>
</organism>
<evidence type="ECO:0000256" key="1">
    <source>
        <dbReference type="SAM" id="MobiDB-lite"/>
    </source>
</evidence>
<dbReference type="InterPro" id="IPR023346">
    <property type="entry name" value="Lysozyme-like_dom_sf"/>
</dbReference>
<dbReference type="SUPFAM" id="SSF53955">
    <property type="entry name" value="Lysozyme-like"/>
    <property type="match status" value="1"/>
</dbReference>
<dbReference type="Proteomes" id="UP000019443">
    <property type="component" value="Chromosome"/>
</dbReference>
<dbReference type="AlphaFoldDB" id="W6RCW4"/>
<proteinExistence type="predicted"/>
<dbReference type="eggNOG" id="COG3179">
    <property type="taxonomic scope" value="Bacteria"/>
</dbReference>
<protein>
    <submittedName>
        <fullName evidence="2">Gene 10 protein Gp10</fullName>
    </submittedName>
</protein>
<reference evidence="2" key="1">
    <citation type="submission" date="2013-11" db="EMBL/GenBank/DDBJ databases">
        <title>Draft genome sequence of the broad-host-range Rhizobium sp. LPU83 strain, a member of the low-genetic diversity Oregon-like Rhizobium sp. group.</title>
        <authorList>
            <person name="Wibberg D."/>
            <person name="Puehler A."/>
            <person name="Schlueter A."/>
        </authorList>
    </citation>
    <scope>NUCLEOTIDE SEQUENCE [LARGE SCALE GENOMIC DNA]</scope>
    <source>
        <strain evidence="2">LPU83</strain>
    </source>
</reference>
<sequence>MKAATSDTIARSGTDAGAGLLRHARGSRQHAGARWRRKYMGRTGVQLTGKANDQAFYDWSEAKGFNPADFVANPDLADNDPWEGLVPLWYWGSHNLNRFADQGDIETITTKTNGGMNGFDDRVDHFAHPTLVLVLKPTAIRTSKWVKFRQKCATSVTPPRVRSEVGRKPGNDASARGSTR</sequence>